<reference evidence="3" key="1">
    <citation type="submission" date="2018-04" db="EMBL/GenBank/DDBJ databases">
        <authorList>
            <person name="Liu S."/>
            <person name="Wang Z."/>
            <person name="Li J."/>
        </authorList>
    </citation>
    <scope>NUCLEOTIDE SEQUENCE [LARGE SCALE GENOMIC DNA]</scope>
    <source>
        <strain evidence="3">2189</strain>
    </source>
</reference>
<keyword evidence="1" id="KW-0812">Transmembrane</keyword>
<protein>
    <submittedName>
        <fullName evidence="2">Uncharacterized protein</fullName>
    </submittedName>
</protein>
<evidence type="ECO:0000256" key="1">
    <source>
        <dbReference type="SAM" id="Phobius"/>
    </source>
</evidence>
<feature type="transmembrane region" description="Helical" evidence="1">
    <location>
        <begin position="6"/>
        <end position="25"/>
    </location>
</feature>
<keyword evidence="1" id="KW-1133">Transmembrane helix</keyword>
<evidence type="ECO:0000313" key="3">
    <source>
        <dbReference type="Proteomes" id="UP000244989"/>
    </source>
</evidence>
<accession>A0A2U1T991</accession>
<dbReference type="KEGG" id="cyz:C3B44_06700"/>
<proteinExistence type="predicted"/>
<dbReference type="Proteomes" id="UP000244989">
    <property type="component" value="Unassembled WGS sequence"/>
</dbReference>
<sequence length="97" mass="10574">MTPFVSWGLIIFLAVIIAVATVRVLRGTLTYAAHSPGRAIILEAVIGILPLTIYFGVLTSIPWNIVIPVFMWWIIAALLGVFAAAATYRLLPVRSSH</sequence>
<dbReference type="EMBL" id="QEEZ01000002">
    <property type="protein sequence ID" value="PWC02584.1"/>
    <property type="molecule type" value="Genomic_DNA"/>
</dbReference>
<organism evidence="2 3">
    <name type="scientific">Corynebacterium yudongzhengii</name>
    <dbReference type="NCBI Taxonomy" id="2080740"/>
    <lineage>
        <taxon>Bacteria</taxon>
        <taxon>Bacillati</taxon>
        <taxon>Actinomycetota</taxon>
        <taxon>Actinomycetes</taxon>
        <taxon>Mycobacteriales</taxon>
        <taxon>Corynebacteriaceae</taxon>
        <taxon>Corynebacterium</taxon>
    </lineage>
</organism>
<dbReference type="RefSeq" id="WP_108431695.1">
    <property type="nucleotide sequence ID" value="NZ_CP026947.1"/>
</dbReference>
<name>A0A2U1T991_9CORY</name>
<gene>
    <name evidence="2" type="ORF">DF222_01170</name>
</gene>
<evidence type="ECO:0000313" key="2">
    <source>
        <dbReference type="EMBL" id="PWC02584.1"/>
    </source>
</evidence>
<comment type="caution">
    <text evidence="2">The sequence shown here is derived from an EMBL/GenBank/DDBJ whole genome shotgun (WGS) entry which is preliminary data.</text>
</comment>
<keyword evidence="1" id="KW-0472">Membrane</keyword>
<dbReference type="AlphaFoldDB" id="A0A2U1T991"/>
<feature type="transmembrane region" description="Helical" evidence="1">
    <location>
        <begin position="70"/>
        <end position="91"/>
    </location>
</feature>
<keyword evidence="3" id="KW-1185">Reference proteome</keyword>
<feature type="transmembrane region" description="Helical" evidence="1">
    <location>
        <begin position="37"/>
        <end position="58"/>
    </location>
</feature>